<comment type="caution">
    <text evidence="3">The sequence shown here is derived from an EMBL/GenBank/DDBJ whole genome shotgun (WGS) entry which is preliminary data.</text>
</comment>
<dbReference type="Pfam" id="PF08327">
    <property type="entry name" value="AHSA1"/>
    <property type="match status" value="1"/>
</dbReference>
<dbReference type="Proteomes" id="UP000325243">
    <property type="component" value="Unassembled WGS sequence"/>
</dbReference>
<proteinExistence type="inferred from homology"/>
<dbReference type="AlphaFoldDB" id="A0A5S4VK10"/>
<feature type="domain" description="Activator of Hsp90 ATPase homologue 1/2-like C-terminal" evidence="2">
    <location>
        <begin position="24"/>
        <end position="135"/>
    </location>
</feature>
<gene>
    <name evidence="3" type="ORF">FYC51_13215</name>
</gene>
<protein>
    <recommendedName>
        <fullName evidence="2">Activator of Hsp90 ATPase homologue 1/2-like C-terminal domain-containing protein</fullName>
    </recommendedName>
</protein>
<evidence type="ECO:0000259" key="2">
    <source>
        <dbReference type="Pfam" id="PF08327"/>
    </source>
</evidence>
<evidence type="ECO:0000256" key="1">
    <source>
        <dbReference type="ARBA" id="ARBA00006817"/>
    </source>
</evidence>
<accession>A0A5S4VK10</accession>
<reference evidence="3 4" key="1">
    <citation type="submission" date="2019-08" db="EMBL/GenBank/DDBJ databases">
        <authorList>
            <person name="Hu J."/>
        </authorList>
    </citation>
    <scope>NUCLEOTIDE SEQUENCE [LARGE SCALE GENOMIC DNA]</scope>
    <source>
        <strain evidence="3 4">NEAU-184</strain>
    </source>
</reference>
<dbReference type="InterPro" id="IPR023393">
    <property type="entry name" value="START-like_dom_sf"/>
</dbReference>
<organism evidence="3 4">
    <name type="scientific">Agromyces mariniharenae</name>
    <dbReference type="NCBI Taxonomy" id="2604423"/>
    <lineage>
        <taxon>Bacteria</taxon>
        <taxon>Bacillati</taxon>
        <taxon>Actinomycetota</taxon>
        <taxon>Actinomycetes</taxon>
        <taxon>Micrococcales</taxon>
        <taxon>Microbacteriaceae</taxon>
        <taxon>Agromyces</taxon>
    </lineage>
</organism>
<evidence type="ECO:0000313" key="4">
    <source>
        <dbReference type="Proteomes" id="UP000325243"/>
    </source>
</evidence>
<comment type="similarity">
    <text evidence="1">Belongs to the AHA1 family.</text>
</comment>
<dbReference type="InterPro" id="IPR013538">
    <property type="entry name" value="ASHA1/2-like_C"/>
</dbReference>
<evidence type="ECO:0000313" key="3">
    <source>
        <dbReference type="EMBL" id="TYL54495.1"/>
    </source>
</evidence>
<sequence length="174" mass="19471">MMAVTSDIAPDEPGLLLEFHEVYDTDPDDLWQAITTPERLARFMAVHRGEFRLGGRWQAFGTDGTVYCDGEVTACDRPHGFTTTWTVVGEPPSLLTVALEPDGERTRLHIRHEHVTQPEYGPGWHAYLEALSRHLAEPDAPRDRDAWVRRFGELAPAYEERFAALGVSGGVAED</sequence>
<name>A0A5S4VK10_9MICO</name>
<dbReference type="Gene3D" id="3.30.530.20">
    <property type="match status" value="1"/>
</dbReference>
<dbReference type="EMBL" id="VSSB01000001">
    <property type="protein sequence ID" value="TYL54495.1"/>
    <property type="molecule type" value="Genomic_DNA"/>
</dbReference>
<dbReference type="SUPFAM" id="SSF55961">
    <property type="entry name" value="Bet v1-like"/>
    <property type="match status" value="1"/>
</dbReference>
<keyword evidence="4" id="KW-1185">Reference proteome</keyword>